<organism evidence="3 4">
    <name type="scientific">Ditylenchus dipsaci</name>
    <dbReference type="NCBI Taxonomy" id="166011"/>
    <lineage>
        <taxon>Eukaryota</taxon>
        <taxon>Metazoa</taxon>
        <taxon>Ecdysozoa</taxon>
        <taxon>Nematoda</taxon>
        <taxon>Chromadorea</taxon>
        <taxon>Rhabditida</taxon>
        <taxon>Tylenchina</taxon>
        <taxon>Tylenchomorpha</taxon>
        <taxon>Sphaerularioidea</taxon>
        <taxon>Anguinidae</taxon>
        <taxon>Anguininae</taxon>
        <taxon>Ditylenchus</taxon>
    </lineage>
</organism>
<dbReference type="InterPro" id="IPR035076">
    <property type="entry name" value="Toxin/TOLIP"/>
</dbReference>
<keyword evidence="1" id="KW-0732">Signal</keyword>
<feature type="signal peptide" evidence="1">
    <location>
        <begin position="1"/>
        <end position="24"/>
    </location>
</feature>
<evidence type="ECO:0000313" key="4">
    <source>
        <dbReference type="WBParaSite" id="jg6976"/>
    </source>
</evidence>
<reference evidence="4" key="1">
    <citation type="submission" date="2022-11" db="UniProtKB">
        <authorList>
            <consortium name="WormBaseParasite"/>
        </authorList>
    </citation>
    <scope>IDENTIFICATION</scope>
</reference>
<sequence>MWLCLLHPFVIAIFFAFYIPKCFALSCYSCQFSFSDVYDTELNQDGWCANATLLKIKPDEVIRPCAAWEIFCITAITTTLTSFTTINRACSESCSTLCESVGYGQNQISCTDCCQQDNCNKNFTVDYYRNVMKKKDTSWTTPLEDEIKYNRKFNKMFPY</sequence>
<dbReference type="AlphaFoldDB" id="A0A915EI99"/>
<evidence type="ECO:0000313" key="3">
    <source>
        <dbReference type="Proteomes" id="UP000887574"/>
    </source>
</evidence>
<feature type="chain" id="PRO_5037502287" evidence="1">
    <location>
        <begin position="25"/>
        <end position="159"/>
    </location>
</feature>
<evidence type="ECO:0000259" key="2">
    <source>
        <dbReference type="Pfam" id="PF00087"/>
    </source>
</evidence>
<evidence type="ECO:0000256" key="1">
    <source>
        <dbReference type="SAM" id="SignalP"/>
    </source>
</evidence>
<dbReference type="Proteomes" id="UP000887574">
    <property type="component" value="Unplaced"/>
</dbReference>
<dbReference type="Pfam" id="PF00087">
    <property type="entry name" value="Toxin_TOLIP"/>
    <property type="match status" value="1"/>
</dbReference>
<accession>A0A915EI99</accession>
<keyword evidence="3" id="KW-1185">Reference proteome</keyword>
<protein>
    <submittedName>
        <fullName evidence="4">Snake toxin/toxin-like domain-containing protein</fullName>
    </submittedName>
</protein>
<name>A0A915EI99_9BILA</name>
<proteinExistence type="predicted"/>
<feature type="domain" description="Snake toxin/toxin-like" evidence="2">
    <location>
        <begin position="63"/>
        <end position="120"/>
    </location>
</feature>
<dbReference type="WBParaSite" id="jg6976">
    <property type="protein sequence ID" value="jg6976"/>
    <property type="gene ID" value="jg6976"/>
</dbReference>